<dbReference type="Gene3D" id="1.25.10.10">
    <property type="entry name" value="Leucine-rich Repeat Variant"/>
    <property type="match status" value="2"/>
</dbReference>
<feature type="compositionally biased region" description="Acidic residues" evidence="1">
    <location>
        <begin position="1762"/>
        <end position="1773"/>
    </location>
</feature>
<dbReference type="Pfam" id="PF20416">
    <property type="entry name" value="UTP20"/>
    <property type="match status" value="1"/>
</dbReference>
<feature type="region of interest" description="Disordered" evidence="1">
    <location>
        <begin position="2811"/>
        <end position="2868"/>
    </location>
</feature>
<evidence type="ECO:0000313" key="7">
    <source>
        <dbReference type="Proteomes" id="UP000030765"/>
    </source>
</evidence>
<evidence type="ECO:0000256" key="1">
    <source>
        <dbReference type="SAM" id="MobiDB-lite"/>
    </source>
</evidence>
<feature type="region of interest" description="Disordered" evidence="1">
    <location>
        <begin position="760"/>
        <end position="790"/>
    </location>
</feature>
<feature type="compositionally biased region" description="Acidic residues" evidence="1">
    <location>
        <begin position="1739"/>
        <end position="1754"/>
    </location>
</feature>
<evidence type="ECO:0000313" key="5">
    <source>
        <dbReference type="EMBL" id="KFB50890.1"/>
    </source>
</evidence>
<evidence type="ECO:0000259" key="4">
    <source>
        <dbReference type="Pfam" id="PF23099"/>
    </source>
</evidence>
<dbReference type="Pfam" id="PF07539">
    <property type="entry name" value="UTP20_N"/>
    <property type="match status" value="2"/>
</dbReference>
<feature type="compositionally biased region" description="Basic residues" evidence="1">
    <location>
        <begin position="2846"/>
        <end position="2861"/>
    </location>
</feature>
<dbReference type="EMBL" id="ATLV01024163">
    <property type="status" value="NOT_ANNOTATED_CDS"/>
    <property type="molecule type" value="Genomic_DNA"/>
</dbReference>
<keyword evidence="7" id="KW-1185">Reference proteome</keyword>
<dbReference type="InterPro" id="IPR052575">
    <property type="entry name" value="SSU_processome_comp_20"/>
</dbReference>
<dbReference type="Proteomes" id="UP000030765">
    <property type="component" value="Unassembled WGS sequence"/>
</dbReference>
<feature type="compositionally biased region" description="Acidic residues" evidence="1">
    <location>
        <begin position="771"/>
        <end position="790"/>
    </location>
</feature>
<feature type="domain" description="U3 small nucleolar RNA-associated protein 20" evidence="3">
    <location>
        <begin position="1846"/>
        <end position="2070"/>
    </location>
</feature>
<dbReference type="VEuPathDB" id="VectorBase:ASIS001355"/>
<dbReference type="OMA" id="EGLMAMF"/>
<dbReference type="InterPro" id="IPR057525">
    <property type="entry name" value="UTP20_C"/>
</dbReference>
<feature type="domain" description="U3 small nucleolar RNA-associated protein 20 N-terminal" evidence="2">
    <location>
        <begin position="883"/>
        <end position="1062"/>
    </location>
</feature>
<name>A0A084WKZ6_ANOSI</name>
<organism evidence="5">
    <name type="scientific">Anopheles sinensis</name>
    <name type="common">Mosquito</name>
    <dbReference type="NCBI Taxonomy" id="74873"/>
    <lineage>
        <taxon>Eukaryota</taxon>
        <taxon>Metazoa</taxon>
        <taxon>Ecdysozoa</taxon>
        <taxon>Arthropoda</taxon>
        <taxon>Hexapoda</taxon>
        <taxon>Insecta</taxon>
        <taxon>Pterygota</taxon>
        <taxon>Neoptera</taxon>
        <taxon>Endopterygota</taxon>
        <taxon>Diptera</taxon>
        <taxon>Nematocera</taxon>
        <taxon>Culicoidea</taxon>
        <taxon>Culicidae</taxon>
        <taxon>Anophelinae</taxon>
        <taxon>Anopheles</taxon>
    </lineage>
</organism>
<dbReference type="InterPro" id="IPR016024">
    <property type="entry name" value="ARM-type_fold"/>
</dbReference>
<evidence type="ECO:0000259" key="2">
    <source>
        <dbReference type="Pfam" id="PF07539"/>
    </source>
</evidence>
<gene>
    <name evidence="5" type="ORF">ZHAS_00019236</name>
</gene>
<dbReference type="InterPro" id="IPR046523">
    <property type="entry name" value="UTP20_dom"/>
</dbReference>
<feature type="region of interest" description="Disordered" evidence="1">
    <location>
        <begin position="1694"/>
        <end position="1773"/>
    </location>
</feature>
<evidence type="ECO:0000259" key="3">
    <source>
        <dbReference type="Pfam" id="PF20416"/>
    </source>
</evidence>
<accession>A0A084WKZ6</accession>
<feature type="domain" description="U3 small nucleolar RNA-associated protein 20 N-terminal" evidence="2">
    <location>
        <begin position="1098"/>
        <end position="1510"/>
    </location>
</feature>
<dbReference type="OrthoDB" id="360653at2759"/>
<feature type="compositionally biased region" description="Basic residues" evidence="1">
    <location>
        <begin position="2811"/>
        <end position="2827"/>
    </location>
</feature>
<dbReference type="InterPro" id="IPR011430">
    <property type="entry name" value="UTP20_N"/>
</dbReference>
<dbReference type="PANTHER" id="PTHR17695:SF11">
    <property type="entry name" value="SMALL SUBUNIT PROCESSOME COMPONENT 20 HOMOLOG"/>
    <property type="match status" value="1"/>
</dbReference>
<protein>
    <submittedName>
        <fullName evidence="5">AGAP005033-PA-like protein</fullName>
    </submittedName>
</protein>
<dbReference type="EMBL" id="ATLV01024164">
    <property type="status" value="NOT_ANNOTATED_CDS"/>
    <property type="molecule type" value="Genomic_DNA"/>
</dbReference>
<feature type="domain" description="U3 small nucleolar RNA-associated protein 20 C-terminal" evidence="4">
    <location>
        <begin position="2568"/>
        <end position="2827"/>
    </location>
</feature>
<dbReference type="Pfam" id="PF23099">
    <property type="entry name" value="UTP20_C"/>
    <property type="match status" value="1"/>
</dbReference>
<reference evidence="5 7" key="1">
    <citation type="journal article" date="2014" name="BMC Genomics">
        <title>Genome sequence of Anopheles sinensis provides insight into genetics basis of mosquito competence for malaria parasites.</title>
        <authorList>
            <person name="Zhou D."/>
            <person name="Zhang D."/>
            <person name="Ding G."/>
            <person name="Shi L."/>
            <person name="Hou Q."/>
            <person name="Ye Y."/>
            <person name="Xu Y."/>
            <person name="Zhou H."/>
            <person name="Xiong C."/>
            <person name="Li S."/>
            <person name="Yu J."/>
            <person name="Hong S."/>
            <person name="Yu X."/>
            <person name="Zou P."/>
            <person name="Chen C."/>
            <person name="Chang X."/>
            <person name="Wang W."/>
            <person name="Lv Y."/>
            <person name="Sun Y."/>
            <person name="Ma L."/>
            <person name="Shen B."/>
            <person name="Zhu C."/>
        </authorList>
    </citation>
    <scope>NUCLEOTIDE SEQUENCE [LARGE SCALE GENOMIC DNA]</scope>
</reference>
<dbReference type="GO" id="GO:0032040">
    <property type="term" value="C:small-subunit processome"/>
    <property type="evidence" value="ECO:0007669"/>
    <property type="project" value="TreeGrafter"/>
</dbReference>
<dbReference type="GO" id="GO:0030686">
    <property type="term" value="C:90S preribosome"/>
    <property type="evidence" value="ECO:0007669"/>
    <property type="project" value="TreeGrafter"/>
</dbReference>
<evidence type="ECO:0000313" key="6">
    <source>
        <dbReference type="EnsemblMetazoa" id="ASIC019236-PA"/>
    </source>
</evidence>
<dbReference type="SUPFAM" id="SSF48371">
    <property type="entry name" value="ARM repeat"/>
    <property type="match status" value="3"/>
</dbReference>
<dbReference type="InterPro" id="IPR011989">
    <property type="entry name" value="ARM-like"/>
</dbReference>
<dbReference type="PANTHER" id="PTHR17695">
    <property type="entry name" value="SMALL SUBUNIT PROCESSOME COMPONENT 20 HOMOLOG"/>
    <property type="match status" value="1"/>
</dbReference>
<reference evidence="6" key="2">
    <citation type="submission" date="2020-05" db="UniProtKB">
        <authorList>
            <consortium name="EnsemblMetazoa"/>
        </authorList>
    </citation>
    <scope>IDENTIFICATION</scope>
</reference>
<dbReference type="STRING" id="74873.A0A084WKZ6"/>
<dbReference type="EMBL" id="KE525350">
    <property type="protein sequence ID" value="KFB50890.1"/>
    <property type="molecule type" value="Genomic_DNA"/>
</dbReference>
<dbReference type="EnsemblMetazoa" id="ASIC019236-RA">
    <property type="protein sequence ID" value="ASIC019236-PA"/>
    <property type="gene ID" value="ASIC019236"/>
</dbReference>
<sequence length="2868" mass="325199">MKNRPKKHTASNKFHFQSFRDRIKEIDVRRGALYRVETDYELPETEEGTYFHQALKKWSVQNLTSEYVKFQSGFKESFTLPLLLFNKDAIVEHLVECLQQTTDSALQPLLELVVALAKDLRKDFHAHFSRLFEVLVQFLHSTSADRVEWTLLSLAHLFKILRSFLRSEFSLTFNRLAPLLDETSSPPHAVEFATECLGYLARDLKDKRQLVDLLLKWQMQYDAYTVACGKLLFEVLHGVQEHFHTSAKQTLLQLFEIMEQLEGTEADHLQEILTQTITDVVECFQPEDIPIFWDVVRVSIDGCIAKLDKEDGANKEHLVEHLTRLLQLSGIVLEYREGRLLGDALSTTVSQLIKLLTTLSSPGDEFNETVVNQIIVLLRSKHIRLTQLEASRLTMNVLMLDHRPLYERFVAATVTCPMFEALIWPNFVKMLEAELDDARLRFLAGLLLQKAPLCGNGFELENWKPFPVQVVANGNLERYMNKLLAVEHVEMEFVLANSELYLSALIALPHLANFRAKQKAVSALKDSITYAVQFVAQEAPSKSTIKMIEKVVPLLAVTVETIVHMKEIEGKEYCDLLERLLPVVMKQDCLLLNSVHLLVTFMAEQRKSLLTFARFERIRPFIHPLLFSYDMSVRRLASGILAKFDHLSELAVAMGPLYSTIAQIENIEPLVQTYRGQVILFQHLAYDSQMYQQAAANVARNEWTETVLQYMLSTFAVNFKLLWAPAASIVQSYGDNMINSDEQLFWKVFESMMRLAECKQPHGEVRSATPGDEEDEESDEQTEPMDTEDDVDRLLPKVLDSFAKKPNIDYHNIRIQLLRTLQKCSHFCRSKGDRIVERFFAFLESNESKSKAALGEEPTETKVDSEIRRKSSKAAGAGTQQVLLCYLNICTELNRKSLRPKYAARLYTVYETLASSRNEEIQKAALNGIFSFGEEQLVPYKDFIFRLTSEKTLKSALLSVFVPAEDEPDAEDGDDGVSGGAVSGRTKIAEEHRPKVVQLMLKVLDGKITQNLGASGSGGPFRATILTFLGRLQNDELEMLLNRWFERYLKQLKETPIATVRSLAGEEENAEGAQIPAPNRTNTVLHLKIFFDALLMRMDHSIYRKYKSQALLALVEVFNQYEQNEEYDWTDEELQAIMHVHVWPQLENLPSDSIHSPTPLLKLLLVWSRSERLYTLLSRRRFDHDKEAAGSDHSMTPLDAMIALLKGSQTSGGVCTEIFNALATMLECDAQSGEQDEYDETRTQGDRLSQRNRLLIPYVKELLQHIRQTLKSKKSITSNMLLILTRIAESGIIGSEQQSEDTIEGDRNSLLGLLFPILAKKVSALNEISSSDHMEASLDIRRLHVIIMRLLKEISTPQQYLKQLAKLLETVKDVVSRRTILQMFANMAPLSPELTQISTLVHELNAMDKRWIEQPDHSARTAGYRSIDPMVAADAPGGQRMTSNVAIVFLSHALHVFQFEKELSARQNAIEYVCKVIAFLATAQDERPGDVQYCVERIVLRGITNGLKTKRSSTDRRNESIQLLAEVSRQVGALKRNVRPECRIFAELWHFTGAGKLGGGSEGDFFENITHLQLHYHRKALKRLAEKLAALAEKAKDAKGVPPKGVPSPRTIVQFLLPIVSHYTCNEVYKKQTNLVEEAGNCIINLSRFLPWRSYHSVLKLHLTKLRYSWEYQKQMLRIVIGIMDAFHFDLSKLSSTPEEEEEEKKEKDEKKSNGDGDSSPVGGNALTGKKLVLPTTDATEDTTEVMEEEELEKEENGVVEDKEEAIEDEIDDDDDDAALAEEEELRQQSVDARKVARAIVDDISRTIIPSLLSSFHFASEAPVTITGAGAGNLSNADRKARFAKQRDQMLKLPIAIAIVKLFMKLPRREIELNLPKLIIKVITFLKSRLRLVRAQARNTLAHITLELGASYLSFVLQNLLAMLTRGFQRHVLTFTVHTIIERAQKHLAGGNVLADILQTVLQICMEDVFGQLVGMMNGAIIEGGSLRNDSTPESKSNRKPYQTLNILARYANEQMLVDLFAPFRAVLVKFRTHQTLAKVQDAFHRLAEGIVNNETISPEALLAFVYGMVSGKIYSQCALANGEQEPVADGDQYTARGRKLLGKVPKPGAIYLIPAEPKRYGSAAANLDYTLAQTEGNDHVFLECGLDMLWQALKQQHAHGRHDQEVFQQRVDPIVPLLVQSLESKHTRVTSTAIECLSMLWVTKWPLKSLASKETMETIVKKLFEILHRYNTVALDVNNSTSFPMVKACFRALVSMLKNVKRLYSFTEDHQRLLVMYIEQGIAVGGGRQTMAFTLLRAIVARKLSFEELHKLMRNVFETSVRSESDSERAECRQIIMEYIMNYPMKKKLQGHLLFFVEQLQYEVRFGRESAATMLKMLFQKLPKETIDKEHSTMFFALGVRLMNESASELRAHIAETIETLLKRLTMKQKCDELIPITQKMLQDGQLKLRELGTQLLLRLIHSEPTAAFICSWLDKVQDTLLLNLVPQIYADGSLANGRVGMFVKPMAPVKALLHADTRGDHLIIETLLVFEEILQPDRGVLTDNRFNCMIDSLAYTAQTLLASGHQWVRLGALKVLYQILNELDFDAIHEKLRKGNDAQEDEEEDEAPLRDSKTLTLDLCAQLTPGCGMVDEQNDEAATLVMQILFLVANMLRVVPVKTETMSSSSKKINLYWLLRRVRYVIQNEVLKTPNSYTLRKHALHWMTSVVGILEQDVLEELAPALLIPAVRELTAQEASARRTKAAENDPAKASLLKVASTLCKDISRRLGTETYDKIRNTLEESLHRKRIGRKAELAREKITQPKIAARRRDNKKLRNKEAKKRKVQSRAEASEATDGSEGVLLGAKRRAKGGGVANKRKKMEALFRE</sequence>
<proteinExistence type="predicted"/>
<feature type="compositionally biased region" description="Basic and acidic residues" evidence="1">
    <location>
        <begin position="1705"/>
        <end position="1715"/>
    </location>
</feature>
<dbReference type="VEuPathDB" id="VectorBase:ASIC019236"/>